<sequence>MRSLVVAVALAASCAGVSSAQAFDESKYPDWAGEWRLGPPTKWDPSKPPGRGQEAPLTAEYQAIFEANLADQAAGGQGTDPTYICIPDGMPRAMNVVFPMEIVITPKTTYIMIEYLSMLRRIYTDGRDWPRDQEPSFMGYSIGKWVDEDGAGRYSLLEVETRNMKGPRAFDPSGIPLHKD</sequence>
<evidence type="ECO:0000256" key="1">
    <source>
        <dbReference type="SAM" id="SignalP"/>
    </source>
</evidence>
<organism evidence="2 3">
    <name type="scientific">Candidatus Acidiferrum panamense</name>
    <dbReference type="NCBI Taxonomy" id="2741543"/>
    <lineage>
        <taxon>Bacteria</taxon>
        <taxon>Pseudomonadati</taxon>
        <taxon>Acidobacteriota</taxon>
        <taxon>Terriglobia</taxon>
        <taxon>Candidatus Acidiferrales</taxon>
        <taxon>Candidatus Acidiferrum</taxon>
    </lineage>
</organism>
<keyword evidence="3" id="KW-1185">Reference proteome</keyword>
<feature type="chain" id="PRO_5031348490" evidence="1">
    <location>
        <begin position="23"/>
        <end position="180"/>
    </location>
</feature>
<keyword evidence="1" id="KW-0732">Signal</keyword>
<comment type="caution">
    <text evidence="2">The sequence shown here is derived from an EMBL/GenBank/DDBJ whole genome shotgun (WGS) entry which is preliminary data.</text>
</comment>
<dbReference type="AlphaFoldDB" id="A0A7V8NQQ8"/>
<reference evidence="2" key="1">
    <citation type="submission" date="2020-06" db="EMBL/GenBank/DDBJ databases">
        <title>Legume-microbial interactions unlock mineral nutrients during tropical forest succession.</title>
        <authorList>
            <person name="Epihov D.Z."/>
        </authorList>
    </citation>
    <scope>NUCLEOTIDE SEQUENCE [LARGE SCALE GENOMIC DNA]</scope>
    <source>
        <strain evidence="2">Pan2503</strain>
    </source>
</reference>
<accession>A0A7V8NQQ8</accession>
<name>A0A7V8NQQ8_9BACT</name>
<evidence type="ECO:0000313" key="2">
    <source>
        <dbReference type="EMBL" id="MBA0085804.1"/>
    </source>
</evidence>
<dbReference type="EMBL" id="JACDQQ010001218">
    <property type="protein sequence ID" value="MBA0085804.1"/>
    <property type="molecule type" value="Genomic_DNA"/>
</dbReference>
<evidence type="ECO:0000313" key="3">
    <source>
        <dbReference type="Proteomes" id="UP000567293"/>
    </source>
</evidence>
<protein>
    <submittedName>
        <fullName evidence="2">Uncharacterized protein</fullName>
    </submittedName>
</protein>
<proteinExistence type="predicted"/>
<dbReference type="Proteomes" id="UP000567293">
    <property type="component" value="Unassembled WGS sequence"/>
</dbReference>
<feature type="signal peptide" evidence="1">
    <location>
        <begin position="1"/>
        <end position="22"/>
    </location>
</feature>
<feature type="non-terminal residue" evidence="2">
    <location>
        <position position="180"/>
    </location>
</feature>
<gene>
    <name evidence="2" type="ORF">HRJ53_12470</name>
</gene>